<evidence type="ECO:0000313" key="8">
    <source>
        <dbReference type="Proteomes" id="UP000521075"/>
    </source>
</evidence>
<gene>
    <name evidence="7" type="ORF">HNR14_002448</name>
</gene>
<dbReference type="SUPFAM" id="SSF53383">
    <property type="entry name" value="PLP-dependent transferases"/>
    <property type="match status" value="1"/>
</dbReference>
<dbReference type="GO" id="GO:0008483">
    <property type="term" value="F:transaminase activity"/>
    <property type="evidence" value="ECO:0007669"/>
    <property type="project" value="UniProtKB-KW"/>
</dbReference>
<evidence type="ECO:0000256" key="1">
    <source>
        <dbReference type="ARBA" id="ARBA00001933"/>
    </source>
</evidence>
<name>A0A853DQP0_9MICO</name>
<dbReference type="InterPro" id="IPR015424">
    <property type="entry name" value="PyrdxlP-dep_Trfase"/>
</dbReference>
<keyword evidence="4 7" id="KW-0808">Transferase</keyword>
<dbReference type="InterPro" id="IPR015422">
    <property type="entry name" value="PyrdxlP-dep_Trfase_small"/>
</dbReference>
<evidence type="ECO:0000313" key="7">
    <source>
        <dbReference type="EMBL" id="NYK10567.1"/>
    </source>
</evidence>
<dbReference type="RefSeq" id="WP_179701280.1">
    <property type="nucleotide sequence ID" value="NZ_BAAAHA010000005.1"/>
</dbReference>
<dbReference type="Proteomes" id="UP000521075">
    <property type="component" value="Unassembled WGS sequence"/>
</dbReference>
<dbReference type="Gene3D" id="3.40.640.10">
    <property type="entry name" value="Type I PLP-dependent aspartate aminotransferase-like (Major domain)"/>
    <property type="match status" value="1"/>
</dbReference>
<keyword evidence="8" id="KW-1185">Reference proteome</keyword>
<dbReference type="AlphaFoldDB" id="A0A853DQP0"/>
<dbReference type="InterPro" id="IPR004839">
    <property type="entry name" value="Aminotransferase_I/II_large"/>
</dbReference>
<dbReference type="GO" id="GO:0006520">
    <property type="term" value="P:amino acid metabolic process"/>
    <property type="evidence" value="ECO:0007669"/>
    <property type="project" value="InterPro"/>
</dbReference>
<proteinExistence type="inferred from homology"/>
<evidence type="ECO:0000256" key="2">
    <source>
        <dbReference type="ARBA" id="ARBA00007441"/>
    </source>
</evidence>
<organism evidence="7 8">
    <name type="scientific">Leifsonia naganoensis</name>
    <dbReference type="NCBI Taxonomy" id="150025"/>
    <lineage>
        <taxon>Bacteria</taxon>
        <taxon>Bacillati</taxon>
        <taxon>Actinomycetota</taxon>
        <taxon>Actinomycetes</taxon>
        <taxon>Micrococcales</taxon>
        <taxon>Microbacteriaceae</taxon>
        <taxon>Leifsonia</taxon>
    </lineage>
</organism>
<evidence type="ECO:0000256" key="5">
    <source>
        <dbReference type="ARBA" id="ARBA00022898"/>
    </source>
</evidence>
<reference evidence="7 8" key="1">
    <citation type="submission" date="2020-07" db="EMBL/GenBank/DDBJ databases">
        <title>Sequencing the genomes of 1000 actinobacteria strains.</title>
        <authorList>
            <person name="Klenk H.-P."/>
        </authorList>
    </citation>
    <scope>NUCLEOTIDE SEQUENCE [LARGE SCALE GENOMIC DNA]</scope>
    <source>
        <strain evidence="7 8">DSM 15166</strain>
    </source>
</reference>
<accession>A0A853DQP0</accession>
<dbReference type="Gene3D" id="3.90.1150.10">
    <property type="entry name" value="Aspartate Aminotransferase, domain 1"/>
    <property type="match status" value="1"/>
</dbReference>
<sequence>MPSHPGPHFDSVASARVRRTHLPHRSAAPGMSVREADRSLRLDGGGHGLLDTTHFDTVRFPPPPWIAEAMAEAIDHGDWAYTPYRGDPGVLDSLGEAISAFLGSPVTSDNLALTPGTQGALFTTLSAIVDEGDLVLLADPDYLFCERVLAFLGARIERIPVGFDGEHPTLDLAAVEAFLPERPKLLIFSHPNNPTGAIFPEATIAQVAELAVRGDFRVLVDELYSRLVYGETPFPHLRAQPGMAERCITFLGPSKTESMSGFRIGIVVAPSDVTPVLEQCIAMTSLRAPAYSQRLLGRWLVDDHDFLAQRVAELEAIKKSTIERLRDVPGLTVQGQAGTAYLFVDVSSFGLSDVEIAAALQEEARVIVSPGYQFGPRGLGHFRICYARDEAEWSAALDRMVAVLTRLSARAEVVA</sequence>
<dbReference type="InterPro" id="IPR050596">
    <property type="entry name" value="AspAT/PAT-like"/>
</dbReference>
<comment type="cofactor">
    <cofactor evidence="1">
        <name>pyridoxal 5'-phosphate</name>
        <dbReference type="ChEBI" id="CHEBI:597326"/>
    </cofactor>
</comment>
<dbReference type="CDD" id="cd00609">
    <property type="entry name" value="AAT_like"/>
    <property type="match status" value="1"/>
</dbReference>
<keyword evidence="5" id="KW-0663">Pyridoxal phosphate</keyword>
<dbReference type="Pfam" id="PF00155">
    <property type="entry name" value="Aminotran_1_2"/>
    <property type="match status" value="1"/>
</dbReference>
<comment type="caution">
    <text evidence="7">The sequence shown here is derived from an EMBL/GenBank/DDBJ whole genome shotgun (WGS) entry which is preliminary data.</text>
</comment>
<evidence type="ECO:0000256" key="3">
    <source>
        <dbReference type="ARBA" id="ARBA00022576"/>
    </source>
</evidence>
<feature type="domain" description="Aminotransferase class I/classII large" evidence="6">
    <location>
        <begin position="62"/>
        <end position="399"/>
    </location>
</feature>
<dbReference type="GO" id="GO:0030170">
    <property type="term" value="F:pyridoxal phosphate binding"/>
    <property type="evidence" value="ECO:0007669"/>
    <property type="project" value="InterPro"/>
</dbReference>
<comment type="similarity">
    <text evidence="2">Belongs to the class-I pyridoxal-phosphate-dependent aminotransferase family.</text>
</comment>
<dbReference type="InterPro" id="IPR015421">
    <property type="entry name" value="PyrdxlP-dep_Trfase_major"/>
</dbReference>
<dbReference type="PANTHER" id="PTHR46383:SF1">
    <property type="entry name" value="ASPARTATE AMINOTRANSFERASE"/>
    <property type="match status" value="1"/>
</dbReference>
<protein>
    <submittedName>
        <fullName evidence="7">Aspartate/methionine/tyrosine aminotransferase</fullName>
    </submittedName>
</protein>
<evidence type="ECO:0000256" key="4">
    <source>
        <dbReference type="ARBA" id="ARBA00022679"/>
    </source>
</evidence>
<keyword evidence="3 7" id="KW-0032">Aminotransferase</keyword>
<dbReference type="EMBL" id="JACCHJ010000001">
    <property type="protein sequence ID" value="NYK10567.1"/>
    <property type="molecule type" value="Genomic_DNA"/>
</dbReference>
<evidence type="ECO:0000259" key="6">
    <source>
        <dbReference type="Pfam" id="PF00155"/>
    </source>
</evidence>
<dbReference type="PANTHER" id="PTHR46383">
    <property type="entry name" value="ASPARTATE AMINOTRANSFERASE"/>
    <property type="match status" value="1"/>
</dbReference>